<sequence length="85" mass="9635">MSLVKEFFANAYFPPGGRIHEEVYVRGVKVDYSEGYLNEFLGTVVPSEDDLIPFRERLKSAPRAERANVKDFVGRPGTPWKKDSG</sequence>
<evidence type="ECO:0000313" key="1">
    <source>
        <dbReference type="EMBL" id="MCI35736.1"/>
    </source>
</evidence>
<name>A0A392RIU1_9FABA</name>
<dbReference type="Proteomes" id="UP000265520">
    <property type="component" value="Unassembled WGS sequence"/>
</dbReference>
<comment type="caution">
    <text evidence="1">The sequence shown here is derived from an EMBL/GenBank/DDBJ whole genome shotgun (WGS) entry which is preliminary data.</text>
</comment>
<evidence type="ECO:0000313" key="2">
    <source>
        <dbReference type="Proteomes" id="UP000265520"/>
    </source>
</evidence>
<dbReference type="EMBL" id="LXQA010226526">
    <property type="protein sequence ID" value="MCI35736.1"/>
    <property type="molecule type" value="Genomic_DNA"/>
</dbReference>
<organism evidence="1 2">
    <name type="scientific">Trifolium medium</name>
    <dbReference type="NCBI Taxonomy" id="97028"/>
    <lineage>
        <taxon>Eukaryota</taxon>
        <taxon>Viridiplantae</taxon>
        <taxon>Streptophyta</taxon>
        <taxon>Embryophyta</taxon>
        <taxon>Tracheophyta</taxon>
        <taxon>Spermatophyta</taxon>
        <taxon>Magnoliopsida</taxon>
        <taxon>eudicotyledons</taxon>
        <taxon>Gunneridae</taxon>
        <taxon>Pentapetalae</taxon>
        <taxon>rosids</taxon>
        <taxon>fabids</taxon>
        <taxon>Fabales</taxon>
        <taxon>Fabaceae</taxon>
        <taxon>Papilionoideae</taxon>
        <taxon>50 kb inversion clade</taxon>
        <taxon>NPAAA clade</taxon>
        <taxon>Hologalegina</taxon>
        <taxon>IRL clade</taxon>
        <taxon>Trifolieae</taxon>
        <taxon>Trifolium</taxon>
    </lineage>
</organism>
<protein>
    <submittedName>
        <fullName evidence="1">Uncharacterized protein</fullName>
    </submittedName>
</protein>
<accession>A0A392RIU1</accession>
<proteinExistence type="predicted"/>
<reference evidence="1 2" key="1">
    <citation type="journal article" date="2018" name="Front. Plant Sci.">
        <title>Red Clover (Trifolium pratense) and Zigzag Clover (T. medium) - A Picture of Genomic Similarities and Differences.</title>
        <authorList>
            <person name="Dluhosova J."/>
            <person name="Istvanek J."/>
            <person name="Nedelnik J."/>
            <person name="Repkova J."/>
        </authorList>
    </citation>
    <scope>NUCLEOTIDE SEQUENCE [LARGE SCALE GENOMIC DNA]</scope>
    <source>
        <strain evidence="2">cv. 10/8</strain>
        <tissue evidence="1">Leaf</tissue>
    </source>
</reference>
<dbReference type="AlphaFoldDB" id="A0A392RIU1"/>
<keyword evidence="2" id="KW-1185">Reference proteome</keyword>
<feature type="non-terminal residue" evidence="1">
    <location>
        <position position="85"/>
    </location>
</feature>